<keyword evidence="2 4" id="KW-0560">Oxidoreductase</keyword>
<dbReference type="EMBL" id="CP054569">
    <property type="protein sequence ID" value="QKQ46112.1"/>
    <property type="molecule type" value="Genomic_DNA"/>
</dbReference>
<comment type="similarity">
    <text evidence="1 4">Belongs to the D-isomer specific 2-hydroxyacid dehydrogenase family.</text>
</comment>
<gene>
    <name evidence="7" type="ORF">FOC81_05160</name>
</gene>
<reference evidence="7 8" key="1">
    <citation type="submission" date="2020-05" db="EMBL/GenBank/DDBJ databases">
        <title>FDA dAtabase for Regulatory Grade micrObial Sequences (FDA-ARGOS): Supporting development and validation of Infectious Disease Dx tests.</title>
        <authorList>
            <person name="Sproer C."/>
            <person name="Gronow S."/>
            <person name="Severitt S."/>
            <person name="Schroder I."/>
            <person name="Tallon L."/>
            <person name="Sadzewicz L."/>
            <person name="Zhao X."/>
            <person name="Vavikolanu K."/>
            <person name="Mehta A."/>
            <person name="Aluvathingal J."/>
            <person name="Nadendla S."/>
            <person name="Myers T."/>
            <person name="Yan Y."/>
            <person name="Sichtig H."/>
        </authorList>
    </citation>
    <scope>NUCLEOTIDE SEQUENCE [LARGE SCALE GENOMIC DNA]</scope>
    <source>
        <strain evidence="7 8">FDAARGOS_787</strain>
    </source>
</reference>
<dbReference type="SUPFAM" id="SSF52283">
    <property type="entry name" value="Formate/glycerate dehydrogenase catalytic domain-like"/>
    <property type="match status" value="1"/>
</dbReference>
<sequence length="334" mass="35767">MPICVIAQPIHPIGAQILREAGVEVRQSPGPGLDSLREVIAEADAVIVRDSLPATLMDAAPRLRVIANHGTGTDKIDVAHAESKGIPVVFTPDANVRSVAEHALMLMLATARQAVQADAATRKGHWRFKYEQPMFSLCGKTLGIVGWGRTGRLLCDMAARALDMRVVVWSPSLPADGLPSSGATRVDTLHELLRTSDVVSLHRPLRGDTRHTLDKAALDQMKPGAIVINTSRGGLIDESALADALREGRIYGAGLDVFETEPLPAGSMIAGLPNVVLTPHVAGSTQEALEATARQCAEQILAVLAGRQPPHLVHPQAWERRRQPVPSTLAERLP</sequence>
<dbReference type="InterPro" id="IPR006140">
    <property type="entry name" value="D-isomer_DH_NAD-bd"/>
</dbReference>
<dbReference type="GO" id="GO:0016616">
    <property type="term" value="F:oxidoreductase activity, acting on the CH-OH group of donors, NAD or NADP as acceptor"/>
    <property type="evidence" value="ECO:0007669"/>
    <property type="project" value="InterPro"/>
</dbReference>
<keyword evidence="3" id="KW-0520">NAD</keyword>
<dbReference type="Pfam" id="PF00389">
    <property type="entry name" value="2-Hacid_dh"/>
    <property type="match status" value="1"/>
</dbReference>
<dbReference type="InterPro" id="IPR006139">
    <property type="entry name" value="D-isomer_2_OHA_DH_cat_dom"/>
</dbReference>
<dbReference type="AlphaFoldDB" id="A0A427WS79"/>
<feature type="domain" description="D-isomer specific 2-hydroxyacid dehydrogenase NAD-binding" evidence="6">
    <location>
        <begin position="104"/>
        <end position="282"/>
    </location>
</feature>
<dbReference type="CDD" id="cd12173">
    <property type="entry name" value="PGDH_4"/>
    <property type="match status" value="1"/>
</dbReference>
<dbReference type="PROSITE" id="PS00671">
    <property type="entry name" value="D_2_HYDROXYACID_DH_3"/>
    <property type="match status" value="1"/>
</dbReference>
<evidence type="ECO:0000256" key="2">
    <source>
        <dbReference type="ARBA" id="ARBA00023002"/>
    </source>
</evidence>
<dbReference type="InterPro" id="IPR036291">
    <property type="entry name" value="NAD(P)-bd_dom_sf"/>
</dbReference>
<evidence type="ECO:0000313" key="7">
    <source>
        <dbReference type="EMBL" id="QKQ46112.1"/>
    </source>
</evidence>
<dbReference type="PANTHER" id="PTHR42789:SF1">
    <property type="entry name" value="D-ISOMER SPECIFIC 2-HYDROXYACID DEHYDROGENASE FAMILY PROTEIN (AFU_ORTHOLOGUE AFUA_6G10090)"/>
    <property type="match status" value="1"/>
</dbReference>
<name>A0A427WS79_ACHDE</name>
<dbReference type="Proteomes" id="UP000509782">
    <property type="component" value="Chromosome"/>
</dbReference>
<evidence type="ECO:0000259" key="5">
    <source>
        <dbReference type="Pfam" id="PF00389"/>
    </source>
</evidence>
<organism evidence="7 8">
    <name type="scientific">Achromobacter denitrificans</name>
    <name type="common">Alcaligenes denitrificans</name>
    <dbReference type="NCBI Taxonomy" id="32002"/>
    <lineage>
        <taxon>Bacteria</taxon>
        <taxon>Pseudomonadati</taxon>
        <taxon>Pseudomonadota</taxon>
        <taxon>Betaproteobacteria</taxon>
        <taxon>Burkholderiales</taxon>
        <taxon>Alcaligenaceae</taxon>
        <taxon>Achromobacter</taxon>
    </lineage>
</organism>
<dbReference type="SUPFAM" id="SSF51735">
    <property type="entry name" value="NAD(P)-binding Rossmann-fold domains"/>
    <property type="match status" value="1"/>
</dbReference>
<dbReference type="InterPro" id="IPR029753">
    <property type="entry name" value="D-isomer_DH_CS"/>
</dbReference>
<dbReference type="FunFam" id="3.40.50.720:FF:000203">
    <property type="entry name" value="D-3-phosphoglycerate dehydrogenase (SerA)"/>
    <property type="match status" value="1"/>
</dbReference>
<feature type="domain" description="D-isomer specific 2-hydroxyacid dehydrogenase catalytic" evidence="5">
    <location>
        <begin position="5"/>
        <end position="313"/>
    </location>
</feature>
<dbReference type="STRING" id="32002.BVK87_11930"/>
<evidence type="ECO:0000256" key="4">
    <source>
        <dbReference type="RuleBase" id="RU003719"/>
    </source>
</evidence>
<dbReference type="RefSeq" id="WP_123787061.1">
    <property type="nucleotide sequence ID" value="NZ_CADIKP010000013.1"/>
</dbReference>
<accession>A0A427WS79</accession>
<evidence type="ECO:0000313" key="8">
    <source>
        <dbReference type="Proteomes" id="UP000509782"/>
    </source>
</evidence>
<protein>
    <submittedName>
        <fullName evidence="7">Hydroxyacid dehydrogenase</fullName>
    </submittedName>
</protein>
<proteinExistence type="inferred from homology"/>
<dbReference type="Gene3D" id="3.40.50.720">
    <property type="entry name" value="NAD(P)-binding Rossmann-like Domain"/>
    <property type="match status" value="2"/>
</dbReference>
<evidence type="ECO:0000256" key="3">
    <source>
        <dbReference type="ARBA" id="ARBA00023027"/>
    </source>
</evidence>
<dbReference type="PANTHER" id="PTHR42789">
    <property type="entry name" value="D-ISOMER SPECIFIC 2-HYDROXYACID DEHYDROGENASE FAMILY PROTEIN (AFU_ORTHOLOGUE AFUA_6G10090)"/>
    <property type="match status" value="1"/>
</dbReference>
<dbReference type="GO" id="GO:0051287">
    <property type="term" value="F:NAD binding"/>
    <property type="evidence" value="ECO:0007669"/>
    <property type="project" value="InterPro"/>
</dbReference>
<evidence type="ECO:0000259" key="6">
    <source>
        <dbReference type="Pfam" id="PF02826"/>
    </source>
</evidence>
<dbReference type="OrthoDB" id="9805416at2"/>
<dbReference type="InterPro" id="IPR050857">
    <property type="entry name" value="D-2-hydroxyacid_DH"/>
</dbReference>
<dbReference type="Pfam" id="PF02826">
    <property type="entry name" value="2-Hacid_dh_C"/>
    <property type="match status" value="1"/>
</dbReference>
<evidence type="ECO:0000256" key="1">
    <source>
        <dbReference type="ARBA" id="ARBA00005854"/>
    </source>
</evidence>